<gene>
    <name evidence="1" type="ORF">JX360_07470</name>
</gene>
<dbReference type="RefSeq" id="WP_244350029.1">
    <property type="nucleotide sequence ID" value="NZ_JAFIRA010000015.1"/>
</dbReference>
<organism evidence="1 2">
    <name type="scientific">Thermostichus vulcanus str. 'Rupite'</name>
    <dbReference type="NCBI Taxonomy" id="2813851"/>
    <lineage>
        <taxon>Bacteria</taxon>
        <taxon>Bacillati</taxon>
        <taxon>Cyanobacteriota</taxon>
        <taxon>Cyanophyceae</taxon>
        <taxon>Thermostichales</taxon>
        <taxon>Thermostichaceae</taxon>
        <taxon>Thermostichus</taxon>
    </lineage>
</organism>
<evidence type="ECO:0000313" key="2">
    <source>
        <dbReference type="Proteomes" id="UP000830835"/>
    </source>
</evidence>
<keyword evidence="2" id="KW-1185">Reference proteome</keyword>
<comment type="caution">
    <text evidence="1">The sequence shown here is derived from an EMBL/GenBank/DDBJ whole genome shotgun (WGS) entry which is preliminary data.</text>
</comment>
<reference evidence="1" key="1">
    <citation type="submission" date="2021-02" db="EMBL/GenBank/DDBJ databases">
        <title>The CRISPR/cas machinery reduction and long-range gene transfer in the hot spring cyanobacterium Synechococcus.</title>
        <authorList>
            <person name="Dvorak P."/>
            <person name="Jahodarova E."/>
            <person name="Hasler P."/>
            <person name="Poulickova A."/>
        </authorList>
    </citation>
    <scope>NUCLEOTIDE SEQUENCE</scope>
    <source>
        <strain evidence="1">Rupite</strain>
    </source>
</reference>
<dbReference type="EMBL" id="JAFIRA010000015">
    <property type="protein sequence ID" value="MCJ2542747.1"/>
    <property type="molecule type" value="Genomic_DNA"/>
</dbReference>
<sequence>MALLSPPDFSQLMVLAQHRDLAALVQARYGQLLSGIPAAHSSMDSLFFTSSFAP</sequence>
<evidence type="ECO:0000313" key="1">
    <source>
        <dbReference type="EMBL" id="MCJ2542747.1"/>
    </source>
</evidence>
<dbReference type="Proteomes" id="UP000830835">
    <property type="component" value="Unassembled WGS sequence"/>
</dbReference>
<protein>
    <submittedName>
        <fullName evidence="1">Uncharacterized protein</fullName>
    </submittedName>
</protein>
<proteinExistence type="predicted"/>
<name>A0ABT0CAD3_THEVL</name>
<accession>A0ABT0CAD3</accession>